<dbReference type="EMBL" id="QGNW01000182">
    <property type="protein sequence ID" value="RVW87591.1"/>
    <property type="molecule type" value="Genomic_DNA"/>
</dbReference>
<evidence type="ECO:0000313" key="3">
    <source>
        <dbReference type="Proteomes" id="UP000288805"/>
    </source>
</evidence>
<feature type="region of interest" description="Disordered" evidence="1">
    <location>
        <begin position="498"/>
        <end position="517"/>
    </location>
</feature>
<sequence>MYREGRSYADVVAEEGHRNGASMPVGRWARAVICESKGKILDWRAMWFQDQGSLTVRGGVVALRRWSPKENSVVGGKFRRGWLELRGLPFHLWDEFQLRYILQKWGRVTKVAKETLKLVDLSKVKMWVEMHPNVVLPALLEVEDGAWSFTVAVSVIGEAEEDVLLRPESNRSKDEVTSAEGCVYQRPKNVEGLRATARDNEYHRWRPRHRSRARSSVSNSATEVEKGRGKSCLGPTAGSVDGPTKPEAFFKGRFARAHFEEKNIGPFVGPVHETEAGSSNGGPATPSSSKLQRSGTSAKEVMPIAHSQESAKLKGNSVTARRKARSWPPSLKVTSLAPKRNLDGDGAPEANRGFIWGRSVFKKGALSPVSEKSRRFTGGQRETKGSRLATGLVSQRSPFPKIAVVEPSRLVGVSRSEGVAFPLETSNRNSEDWPLFKDSLSSPEKLCVSGKAPSPNPEPPILPLEGFQVEGLTPGKMVKVQSVLESLRIRIVRENGKGAEEENQSNSFADKDPRRKGGCQKVFKYSKSRYCDASGNKEGNLGPRFVSSVWKGKRVEWAALPACGASGGIVILWDSSKFECTEKVLGSFSVTVKFNSGEEGSFWLTSVYGPINPLWRKDFWLELQDLYGLTFPRWCVGGDFNVIRRISEKLGETRLTFNMRCFDEFIRGVACLTPL</sequence>
<gene>
    <name evidence="2" type="ORF">CK203_041153</name>
</gene>
<dbReference type="AlphaFoldDB" id="A0A438HSZ4"/>
<feature type="region of interest" description="Disordered" evidence="1">
    <location>
        <begin position="204"/>
        <end position="245"/>
    </location>
</feature>
<evidence type="ECO:0000256" key="1">
    <source>
        <dbReference type="SAM" id="MobiDB-lite"/>
    </source>
</evidence>
<evidence type="ECO:0000313" key="2">
    <source>
        <dbReference type="EMBL" id="RVW87591.1"/>
    </source>
</evidence>
<dbReference type="Gene3D" id="3.60.10.10">
    <property type="entry name" value="Endonuclease/exonuclease/phosphatase"/>
    <property type="match status" value="1"/>
</dbReference>
<comment type="caution">
    <text evidence="2">The sequence shown here is derived from an EMBL/GenBank/DDBJ whole genome shotgun (WGS) entry which is preliminary data.</text>
</comment>
<accession>A0A438HSZ4</accession>
<name>A0A438HSZ4_VITVI</name>
<dbReference type="InterPro" id="IPR036691">
    <property type="entry name" value="Endo/exonu/phosph_ase_sf"/>
</dbReference>
<reference evidence="2 3" key="1">
    <citation type="journal article" date="2018" name="PLoS Genet.">
        <title>Population sequencing reveals clonal diversity and ancestral inbreeding in the grapevine cultivar Chardonnay.</title>
        <authorList>
            <person name="Roach M.J."/>
            <person name="Johnson D.L."/>
            <person name="Bohlmann J."/>
            <person name="van Vuuren H.J."/>
            <person name="Jones S.J."/>
            <person name="Pretorius I.S."/>
            <person name="Schmidt S.A."/>
            <person name="Borneman A.R."/>
        </authorList>
    </citation>
    <scope>NUCLEOTIDE SEQUENCE [LARGE SCALE GENOMIC DNA]</scope>
    <source>
        <strain evidence="3">cv. Chardonnay</strain>
        <tissue evidence="2">Leaf</tissue>
    </source>
</reference>
<feature type="region of interest" description="Disordered" evidence="1">
    <location>
        <begin position="269"/>
        <end position="299"/>
    </location>
</feature>
<dbReference type="SUPFAM" id="SSF56219">
    <property type="entry name" value="DNase I-like"/>
    <property type="match status" value="1"/>
</dbReference>
<protein>
    <submittedName>
        <fullName evidence="2">Uncharacterized protein</fullName>
    </submittedName>
</protein>
<feature type="compositionally biased region" description="Polar residues" evidence="1">
    <location>
        <begin position="276"/>
        <end position="297"/>
    </location>
</feature>
<organism evidence="2 3">
    <name type="scientific">Vitis vinifera</name>
    <name type="common">Grape</name>
    <dbReference type="NCBI Taxonomy" id="29760"/>
    <lineage>
        <taxon>Eukaryota</taxon>
        <taxon>Viridiplantae</taxon>
        <taxon>Streptophyta</taxon>
        <taxon>Embryophyta</taxon>
        <taxon>Tracheophyta</taxon>
        <taxon>Spermatophyta</taxon>
        <taxon>Magnoliopsida</taxon>
        <taxon>eudicotyledons</taxon>
        <taxon>Gunneridae</taxon>
        <taxon>Pentapetalae</taxon>
        <taxon>rosids</taxon>
        <taxon>Vitales</taxon>
        <taxon>Vitaceae</taxon>
        <taxon>Viteae</taxon>
        <taxon>Vitis</taxon>
    </lineage>
</organism>
<proteinExistence type="predicted"/>
<dbReference type="Proteomes" id="UP000288805">
    <property type="component" value="Unassembled WGS sequence"/>
</dbReference>